<gene>
    <name evidence="1" type="ORF">BUTYVIB_00939</name>
</gene>
<dbReference type="EMBL" id="ABWN01000023">
    <property type="protein sequence ID" value="EFF68855.1"/>
    <property type="molecule type" value="Genomic_DNA"/>
</dbReference>
<comment type="caution">
    <text evidence="1">The sequence shown here is derived from an EMBL/GenBank/DDBJ whole genome shotgun (WGS) entry which is preliminary data.</text>
</comment>
<organism evidence="1 2">
    <name type="scientific">Eshraghiella crossota DSM 2876</name>
    <dbReference type="NCBI Taxonomy" id="511680"/>
    <lineage>
        <taxon>Bacteria</taxon>
        <taxon>Bacillati</taxon>
        <taxon>Bacillota</taxon>
        <taxon>Clostridia</taxon>
        <taxon>Lachnospirales</taxon>
        <taxon>Lachnospiraceae</taxon>
        <taxon>Eshraghiella</taxon>
    </lineage>
</organism>
<reference evidence="1 2" key="1">
    <citation type="submission" date="2010-02" db="EMBL/GenBank/DDBJ databases">
        <authorList>
            <person name="Weinstock G."/>
            <person name="Sodergren E."/>
            <person name="Clifton S."/>
            <person name="Fulton L."/>
            <person name="Fulton B."/>
            <person name="Courtney L."/>
            <person name="Fronick C."/>
            <person name="Harrison M."/>
            <person name="Strong C."/>
            <person name="Farmer C."/>
            <person name="Delahaunty K."/>
            <person name="Markovic C."/>
            <person name="Hall O."/>
            <person name="Minx P."/>
            <person name="Tomlinson C."/>
            <person name="Mitreva M."/>
            <person name="Nelson J."/>
            <person name="Hou S."/>
            <person name="Wollam A."/>
            <person name="Pepin K.H."/>
            <person name="Johnson M."/>
            <person name="Bhonagiri V."/>
            <person name="Zhang X."/>
            <person name="Suruliraj S."/>
            <person name="Warren W."/>
            <person name="Chinwalla A."/>
            <person name="Mardis E.R."/>
            <person name="Wilson R.K."/>
        </authorList>
    </citation>
    <scope>NUCLEOTIDE SEQUENCE [LARGE SCALE GENOMIC DNA]</scope>
    <source>
        <strain evidence="1 2">DSM 2876</strain>
    </source>
</reference>
<dbReference type="AlphaFoldDB" id="D4RYN1"/>
<accession>D4RYN1</accession>
<evidence type="ECO:0000313" key="1">
    <source>
        <dbReference type="EMBL" id="EFF68855.1"/>
    </source>
</evidence>
<sequence>MDYKLFQIADLICTIELPAEKAETNSLTNSELDFFDNIRD</sequence>
<evidence type="ECO:0000313" key="2">
    <source>
        <dbReference type="Proteomes" id="UP000006238"/>
    </source>
</evidence>
<proteinExistence type="predicted"/>
<dbReference type="Proteomes" id="UP000006238">
    <property type="component" value="Unassembled WGS sequence"/>
</dbReference>
<dbReference type="HOGENOM" id="CLU_3286380_0_0_9"/>
<protein>
    <submittedName>
        <fullName evidence="1">Uncharacterized protein</fullName>
    </submittedName>
</protein>
<keyword evidence="2" id="KW-1185">Reference proteome</keyword>
<name>D4RYN1_9FIRM</name>